<dbReference type="AlphaFoldDB" id="A0A939IQ29"/>
<dbReference type="RefSeq" id="WP_206576067.1">
    <property type="nucleotide sequence ID" value="NZ_JAFKCV010000318.1"/>
</dbReference>
<feature type="non-terminal residue" evidence="2">
    <location>
        <position position="1"/>
    </location>
</feature>
<keyword evidence="1" id="KW-0802">TPR repeat</keyword>
<dbReference type="Gene3D" id="1.25.40.10">
    <property type="entry name" value="Tetratricopeptide repeat domain"/>
    <property type="match status" value="1"/>
</dbReference>
<dbReference type="InterPro" id="IPR011990">
    <property type="entry name" value="TPR-like_helical_dom_sf"/>
</dbReference>
<organism evidence="2 3">
    <name type="scientific">Bowmanella dokdonensis</name>
    <dbReference type="NCBI Taxonomy" id="751969"/>
    <lineage>
        <taxon>Bacteria</taxon>
        <taxon>Pseudomonadati</taxon>
        <taxon>Pseudomonadota</taxon>
        <taxon>Gammaproteobacteria</taxon>
        <taxon>Alteromonadales</taxon>
        <taxon>Alteromonadaceae</taxon>
        <taxon>Bowmanella</taxon>
    </lineage>
</organism>
<gene>
    <name evidence="2" type="ORF">J0A66_22755</name>
</gene>
<dbReference type="Proteomes" id="UP000664654">
    <property type="component" value="Unassembled WGS sequence"/>
</dbReference>
<proteinExistence type="predicted"/>
<dbReference type="SUPFAM" id="SSF48452">
    <property type="entry name" value="TPR-like"/>
    <property type="match status" value="1"/>
</dbReference>
<evidence type="ECO:0000313" key="3">
    <source>
        <dbReference type="Proteomes" id="UP000664654"/>
    </source>
</evidence>
<dbReference type="SMART" id="SM00028">
    <property type="entry name" value="TPR"/>
    <property type="match status" value="2"/>
</dbReference>
<sequence>HQQLNRIKKLLGNNQLTLATAEALRLASILPDQARWHSELGLVFNQLKHYDQAMGLFERAVQLAPDAADHHYNLATVQRFVGRIDQAQHSLQKALALNP</sequence>
<dbReference type="EMBL" id="JAFKCV010000318">
    <property type="protein sequence ID" value="MBN7828058.1"/>
    <property type="molecule type" value="Genomic_DNA"/>
</dbReference>
<comment type="caution">
    <text evidence="2">The sequence shown here is derived from an EMBL/GenBank/DDBJ whole genome shotgun (WGS) entry which is preliminary data.</text>
</comment>
<dbReference type="InterPro" id="IPR019734">
    <property type="entry name" value="TPR_rpt"/>
</dbReference>
<name>A0A939IQ29_9ALTE</name>
<reference evidence="2" key="1">
    <citation type="submission" date="2021-03" db="EMBL/GenBank/DDBJ databases">
        <title>novel species isolated from a fishpond in China.</title>
        <authorList>
            <person name="Lu H."/>
            <person name="Cai Z."/>
        </authorList>
    </citation>
    <scope>NUCLEOTIDE SEQUENCE</scope>
    <source>
        <strain evidence="2">JCM 30855</strain>
    </source>
</reference>
<accession>A0A939IQ29</accession>
<dbReference type="PROSITE" id="PS50293">
    <property type="entry name" value="TPR_REGION"/>
    <property type="match status" value="2"/>
</dbReference>
<evidence type="ECO:0000313" key="2">
    <source>
        <dbReference type="EMBL" id="MBN7828058.1"/>
    </source>
</evidence>
<feature type="non-terminal residue" evidence="2">
    <location>
        <position position="99"/>
    </location>
</feature>
<keyword evidence="3" id="KW-1185">Reference proteome</keyword>
<evidence type="ECO:0000256" key="1">
    <source>
        <dbReference type="PROSITE-ProRule" id="PRU00339"/>
    </source>
</evidence>
<dbReference type="PROSITE" id="PS50005">
    <property type="entry name" value="TPR"/>
    <property type="match status" value="1"/>
</dbReference>
<feature type="repeat" description="TPR" evidence="1">
    <location>
        <begin position="34"/>
        <end position="67"/>
    </location>
</feature>
<dbReference type="Pfam" id="PF13424">
    <property type="entry name" value="TPR_12"/>
    <property type="match status" value="1"/>
</dbReference>
<protein>
    <submittedName>
        <fullName evidence="2">Tetratricopeptide repeat protein</fullName>
    </submittedName>
</protein>